<sequence length="122" mass="13296">MTQDTHGDVGQAGQTDPGLPPADPVQVDHANMAPNVKEEPGSLPPPPVVGTDLEDFKADGDYLASRSGGRFLNIPKDLGLYEKLDLADNLRKWMKTEKPELYRGVQPEAINISANDRAELFN</sequence>
<evidence type="ECO:0000313" key="3">
    <source>
        <dbReference type="Proteomes" id="UP000562682"/>
    </source>
</evidence>
<keyword evidence="3" id="KW-1185">Reference proteome</keyword>
<evidence type="ECO:0000256" key="1">
    <source>
        <dbReference type="SAM" id="MobiDB-lite"/>
    </source>
</evidence>
<name>A0A8H5UK91_9HYPO</name>
<dbReference type="EMBL" id="JAAOAK010000105">
    <property type="protein sequence ID" value="KAF5689370.1"/>
    <property type="molecule type" value="Genomic_DNA"/>
</dbReference>
<feature type="region of interest" description="Disordered" evidence="1">
    <location>
        <begin position="1"/>
        <end position="52"/>
    </location>
</feature>
<dbReference type="AlphaFoldDB" id="A0A8H5UK91"/>
<evidence type="ECO:0000313" key="2">
    <source>
        <dbReference type="EMBL" id="KAF5689370.1"/>
    </source>
</evidence>
<dbReference type="Proteomes" id="UP000562682">
    <property type="component" value="Unassembled WGS sequence"/>
</dbReference>
<reference evidence="2 3" key="1">
    <citation type="submission" date="2020-05" db="EMBL/GenBank/DDBJ databases">
        <title>Identification and distribution of gene clusters putatively required for synthesis of sphingolipid metabolism inhibitors in phylogenetically diverse species of the filamentous fungus Fusarium.</title>
        <authorList>
            <person name="Kim H.-S."/>
            <person name="Busman M."/>
            <person name="Brown D.W."/>
            <person name="Divon H."/>
            <person name="Uhlig S."/>
            <person name="Proctor R.H."/>
        </authorList>
    </citation>
    <scope>NUCLEOTIDE SEQUENCE [LARGE SCALE GENOMIC DNA]</scope>
    <source>
        <strain evidence="2 3">NRRL 25311</strain>
    </source>
</reference>
<gene>
    <name evidence="2" type="ORF">FDENT_4390</name>
</gene>
<protein>
    <submittedName>
        <fullName evidence="2">Uncharacterized protein</fullName>
    </submittedName>
</protein>
<organism evidence="2 3">
    <name type="scientific">Fusarium denticulatum</name>
    <dbReference type="NCBI Taxonomy" id="48507"/>
    <lineage>
        <taxon>Eukaryota</taxon>
        <taxon>Fungi</taxon>
        <taxon>Dikarya</taxon>
        <taxon>Ascomycota</taxon>
        <taxon>Pezizomycotina</taxon>
        <taxon>Sordariomycetes</taxon>
        <taxon>Hypocreomycetidae</taxon>
        <taxon>Hypocreales</taxon>
        <taxon>Nectriaceae</taxon>
        <taxon>Fusarium</taxon>
        <taxon>Fusarium fujikuroi species complex</taxon>
    </lineage>
</organism>
<comment type="caution">
    <text evidence="2">The sequence shown here is derived from an EMBL/GenBank/DDBJ whole genome shotgun (WGS) entry which is preliminary data.</text>
</comment>
<accession>A0A8H5UK91</accession>
<proteinExistence type="predicted"/>